<evidence type="ECO:0000256" key="7">
    <source>
        <dbReference type="SAM" id="Phobius"/>
    </source>
</evidence>
<dbReference type="PRINTS" id="PR00724">
    <property type="entry name" value="CRBOXYPTASEC"/>
</dbReference>
<keyword evidence="4" id="KW-0378">Hydrolase</keyword>
<dbReference type="InterPro" id="IPR001563">
    <property type="entry name" value="Peptidase_S10"/>
</dbReference>
<sequence>MSSSPEWSKEKTPLVQTTTTAVKPPHRLARFPIAVAAVIALALGGGFVYLTRRHASRKLPTGGVTGGDSFCDTTNHEFGYIKLPHKVNDNYFYSFFESRNKPDTDPLLLWLEGGPGSSSTWAMLNVNGPCKIADDLSGTLPNPYSWTNNASVIWLDQPTGVGFSYGDAKDADSNEVDVGRNIYGFLQGWLKNHPKFQNHSFFITGQSYGGHYVPAAANYIVNQQKNPLPNGTIHINLVGIAIGNGLTDSVIQLPKIIDMVDSVREEYNITLVNPDQFKQMQVDANVLAGLVEKCQAPNESQACLDAEDVWSNKLLTPLITNPDRNPYDIRKLCSGPTCLDDGMTKTETFLNQDNIQKALGVHKKYTWNNATVANAYGADIGKSTAPLVPDILEAGVRVLLFVGDADLMCDWKGNDAWAKKLQWSGHDAYNNASVVPLQVDGKQAGEVRSSGRFSFVRVFDSGHGVPETQPIVALTLLNRFVRNASLAKDEQVAQEENDEIIN</sequence>
<evidence type="ECO:0000256" key="4">
    <source>
        <dbReference type="ARBA" id="ARBA00022801"/>
    </source>
</evidence>
<gene>
    <name evidence="8" type="ORF">Ae201684_004790</name>
</gene>
<dbReference type="Pfam" id="PF00450">
    <property type="entry name" value="Peptidase_S10"/>
    <property type="match status" value="1"/>
</dbReference>
<dbReference type="Gene3D" id="1.10.287.410">
    <property type="match status" value="1"/>
</dbReference>
<comment type="caution">
    <text evidence="8">The sequence shown here is derived from an EMBL/GenBank/DDBJ whole genome shotgun (WGS) entry which is preliminary data.</text>
</comment>
<keyword evidence="3" id="KW-0645">Protease</keyword>
<dbReference type="AlphaFoldDB" id="A0A6G0XH24"/>
<evidence type="ECO:0000256" key="3">
    <source>
        <dbReference type="ARBA" id="ARBA00022670"/>
    </source>
</evidence>
<keyword evidence="7" id="KW-0472">Membrane</keyword>
<keyword evidence="9" id="KW-1185">Reference proteome</keyword>
<dbReference type="PANTHER" id="PTHR11802:SF113">
    <property type="entry name" value="SERINE CARBOXYPEPTIDASE CTSA-4.1"/>
    <property type="match status" value="1"/>
</dbReference>
<dbReference type="VEuPathDB" id="FungiDB:AeMF1_014278"/>
<keyword evidence="7" id="KW-0812">Transmembrane</keyword>
<keyword evidence="7" id="KW-1133">Transmembrane helix</keyword>
<dbReference type="GO" id="GO:0006508">
    <property type="term" value="P:proteolysis"/>
    <property type="evidence" value="ECO:0007669"/>
    <property type="project" value="UniProtKB-KW"/>
</dbReference>
<evidence type="ECO:0000313" key="9">
    <source>
        <dbReference type="Proteomes" id="UP000481153"/>
    </source>
</evidence>
<reference evidence="8 9" key="1">
    <citation type="submission" date="2019-07" db="EMBL/GenBank/DDBJ databases">
        <title>Genomics analysis of Aphanomyces spp. identifies a new class of oomycete effector associated with host adaptation.</title>
        <authorList>
            <person name="Gaulin E."/>
        </authorList>
    </citation>
    <scope>NUCLEOTIDE SEQUENCE [LARGE SCALE GENOMIC DNA]</scope>
    <source>
        <strain evidence="8 9">ATCC 201684</strain>
    </source>
</reference>
<dbReference type="Proteomes" id="UP000481153">
    <property type="component" value="Unassembled WGS sequence"/>
</dbReference>
<dbReference type="GO" id="GO:0004185">
    <property type="term" value="F:serine-type carboxypeptidase activity"/>
    <property type="evidence" value="ECO:0007669"/>
    <property type="project" value="InterPro"/>
</dbReference>
<dbReference type="PANTHER" id="PTHR11802">
    <property type="entry name" value="SERINE PROTEASE FAMILY S10 SERINE CARBOXYPEPTIDASE"/>
    <property type="match status" value="1"/>
</dbReference>
<dbReference type="Gene3D" id="3.40.50.1820">
    <property type="entry name" value="alpha/beta hydrolase"/>
    <property type="match status" value="1"/>
</dbReference>
<dbReference type="PROSITE" id="PS00560">
    <property type="entry name" value="CARBOXYPEPT_SER_HIS"/>
    <property type="match status" value="1"/>
</dbReference>
<feature type="transmembrane region" description="Helical" evidence="7">
    <location>
        <begin position="31"/>
        <end position="50"/>
    </location>
</feature>
<evidence type="ECO:0008006" key="10">
    <source>
        <dbReference type="Google" id="ProtNLM"/>
    </source>
</evidence>
<evidence type="ECO:0000256" key="1">
    <source>
        <dbReference type="ARBA" id="ARBA00009431"/>
    </source>
</evidence>
<dbReference type="SUPFAM" id="SSF53474">
    <property type="entry name" value="alpha/beta-Hydrolases"/>
    <property type="match status" value="1"/>
</dbReference>
<keyword evidence="2" id="KW-0121">Carboxypeptidase</keyword>
<dbReference type="EMBL" id="VJMJ01000063">
    <property type="protein sequence ID" value="KAF0739615.1"/>
    <property type="molecule type" value="Genomic_DNA"/>
</dbReference>
<proteinExistence type="inferred from homology"/>
<dbReference type="InterPro" id="IPR033124">
    <property type="entry name" value="Ser_caboxypep_his_AS"/>
</dbReference>
<keyword evidence="5" id="KW-0325">Glycoprotein</keyword>
<dbReference type="InterPro" id="IPR029058">
    <property type="entry name" value="AB_hydrolase_fold"/>
</dbReference>
<protein>
    <recommendedName>
        <fullName evidence="10">Carboxypeptidase</fullName>
    </recommendedName>
</protein>
<organism evidence="8 9">
    <name type="scientific">Aphanomyces euteiches</name>
    <dbReference type="NCBI Taxonomy" id="100861"/>
    <lineage>
        <taxon>Eukaryota</taxon>
        <taxon>Sar</taxon>
        <taxon>Stramenopiles</taxon>
        <taxon>Oomycota</taxon>
        <taxon>Saprolegniomycetes</taxon>
        <taxon>Saprolegniales</taxon>
        <taxon>Verrucalvaceae</taxon>
        <taxon>Aphanomyces</taxon>
    </lineage>
</organism>
<feature type="region of interest" description="Disordered" evidence="6">
    <location>
        <begin position="1"/>
        <end position="20"/>
    </location>
</feature>
<evidence type="ECO:0000256" key="5">
    <source>
        <dbReference type="ARBA" id="ARBA00023180"/>
    </source>
</evidence>
<evidence type="ECO:0000256" key="2">
    <source>
        <dbReference type="ARBA" id="ARBA00022645"/>
    </source>
</evidence>
<name>A0A6G0XH24_9STRA</name>
<evidence type="ECO:0000313" key="8">
    <source>
        <dbReference type="EMBL" id="KAF0739615.1"/>
    </source>
</evidence>
<accession>A0A6G0XH24</accession>
<evidence type="ECO:0000256" key="6">
    <source>
        <dbReference type="SAM" id="MobiDB-lite"/>
    </source>
</evidence>
<comment type="similarity">
    <text evidence="1">Belongs to the peptidase S10 family.</text>
</comment>